<accession>A0A6G4A086</accession>
<protein>
    <submittedName>
        <fullName evidence="4">Polysaccharide deacetylase family protein</fullName>
    </submittedName>
</protein>
<evidence type="ECO:0000256" key="2">
    <source>
        <dbReference type="ARBA" id="ARBA00022801"/>
    </source>
</evidence>
<reference evidence="4" key="1">
    <citation type="submission" date="2020-02" db="EMBL/GenBank/DDBJ databases">
        <authorList>
            <person name="Shen X.-R."/>
            <person name="Zhang Y.-X."/>
        </authorList>
    </citation>
    <scope>NUCLEOTIDE SEQUENCE</scope>
    <source>
        <strain evidence="4">SYP-B3998</strain>
    </source>
</reference>
<sequence length="235" mass="25803">MPASAAIKHDAQPDVLPVAVNKSDAQLDAKVFYHAKTSERKIALTFDDGPDNKYTPKVLDILKKNGIKATFFVIGEHAEQNHKMIKRIVEEGHIIGNHSWDHANLSNLPSDQVQAEITKTDDIIRTIVGQSPSLFRAPYGAENEQVRSDAAKTGHQLIGWSVDTLDWNGKNASQIMNTVKKETKPGAIILQHSAGGKGGNLSNTIEALPQIIAYLKHDGYAFVTVPELMHLNQTQ</sequence>
<dbReference type="InterPro" id="IPR011330">
    <property type="entry name" value="Glyco_hydro/deAcase_b/a-brl"/>
</dbReference>
<dbReference type="Gene3D" id="3.20.20.370">
    <property type="entry name" value="Glycoside hydrolase/deacetylase"/>
    <property type="match status" value="1"/>
</dbReference>
<evidence type="ECO:0000256" key="1">
    <source>
        <dbReference type="ARBA" id="ARBA00022723"/>
    </source>
</evidence>
<dbReference type="InterPro" id="IPR002509">
    <property type="entry name" value="NODB_dom"/>
</dbReference>
<dbReference type="GO" id="GO:0016020">
    <property type="term" value="C:membrane"/>
    <property type="evidence" value="ECO:0007669"/>
    <property type="project" value="TreeGrafter"/>
</dbReference>
<dbReference type="PANTHER" id="PTHR10587:SF133">
    <property type="entry name" value="CHITIN DEACETYLASE 1-RELATED"/>
    <property type="match status" value="1"/>
</dbReference>
<keyword evidence="1" id="KW-0479">Metal-binding</keyword>
<proteinExistence type="predicted"/>
<dbReference type="CDD" id="cd10917">
    <property type="entry name" value="CE4_NodB_like_6s_7s"/>
    <property type="match status" value="1"/>
</dbReference>
<dbReference type="SUPFAM" id="SSF88713">
    <property type="entry name" value="Glycoside hydrolase/deacetylase"/>
    <property type="match status" value="1"/>
</dbReference>
<dbReference type="InterPro" id="IPR050248">
    <property type="entry name" value="Polysacc_deacetylase_ArnD"/>
</dbReference>
<name>A0A6G4A086_9BACL</name>
<dbReference type="Pfam" id="PF01522">
    <property type="entry name" value="Polysacc_deac_1"/>
    <property type="match status" value="1"/>
</dbReference>
<dbReference type="GO" id="GO:0005975">
    <property type="term" value="P:carbohydrate metabolic process"/>
    <property type="evidence" value="ECO:0007669"/>
    <property type="project" value="InterPro"/>
</dbReference>
<dbReference type="EMBL" id="JAAIKC010000006">
    <property type="protein sequence ID" value="NEW07708.1"/>
    <property type="molecule type" value="Genomic_DNA"/>
</dbReference>
<comment type="caution">
    <text evidence="4">The sequence shown here is derived from an EMBL/GenBank/DDBJ whole genome shotgun (WGS) entry which is preliminary data.</text>
</comment>
<dbReference type="PROSITE" id="PS51677">
    <property type="entry name" value="NODB"/>
    <property type="match status" value="1"/>
</dbReference>
<dbReference type="AlphaFoldDB" id="A0A6G4A086"/>
<dbReference type="GO" id="GO:0046872">
    <property type="term" value="F:metal ion binding"/>
    <property type="evidence" value="ECO:0007669"/>
    <property type="project" value="UniProtKB-KW"/>
</dbReference>
<feature type="domain" description="NodB homology" evidence="3">
    <location>
        <begin position="40"/>
        <end position="223"/>
    </location>
</feature>
<evidence type="ECO:0000313" key="4">
    <source>
        <dbReference type="EMBL" id="NEW07708.1"/>
    </source>
</evidence>
<dbReference type="PANTHER" id="PTHR10587">
    <property type="entry name" value="GLYCOSYL TRANSFERASE-RELATED"/>
    <property type="match status" value="1"/>
</dbReference>
<evidence type="ECO:0000259" key="3">
    <source>
        <dbReference type="PROSITE" id="PS51677"/>
    </source>
</evidence>
<keyword evidence="2" id="KW-0378">Hydrolase</keyword>
<organism evidence="4">
    <name type="scientific">Paenibacillus sp. SYP-B3998</name>
    <dbReference type="NCBI Taxonomy" id="2678564"/>
    <lineage>
        <taxon>Bacteria</taxon>
        <taxon>Bacillati</taxon>
        <taxon>Bacillota</taxon>
        <taxon>Bacilli</taxon>
        <taxon>Bacillales</taxon>
        <taxon>Paenibacillaceae</taxon>
        <taxon>Paenibacillus</taxon>
    </lineage>
</organism>
<dbReference type="GO" id="GO:0016810">
    <property type="term" value="F:hydrolase activity, acting on carbon-nitrogen (but not peptide) bonds"/>
    <property type="evidence" value="ECO:0007669"/>
    <property type="project" value="InterPro"/>
</dbReference>
<gene>
    <name evidence="4" type="ORF">GK047_17035</name>
</gene>